<dbReference type="InterPro" id="IPR000412">
    <property type="entry name" value="ABC_2_transport"/>
</dbReference>
<gene>
    <name evidence="14" type="ORF">EV678_2408</name>
</gene>
<feature type="transmembrane region" description="Helical" evidence="12">
    <location>
        <begin position="122"/>
        <end position="144"/>
    </location>
</feature>
<evidence type="ECO:0000256" key="6">
    <source>
        <dbReference type="ARBA" id="ARBA00022475"/>
    </source>
</evidence>
<protein>
    <recommendedName>
        <fullName evidence="12">Transport permease protein</fullName>
    </recommendedName>
</protein>
<dbReference type="PROSITE" id="PS51012">
    <property type="entry name" value="ABC_TM2"/>
    <property type="match status" value="1"/>
</dbReference>
<dbReference type="PANTHER" id="PTHR43229:SF2">
    <property type="entry name" value="NODULATION PROTEIN J"/>
    <property type="match status" value="1"/>
</dbReference>
<evidence type="ECO:0000256" key="2">
    <source>
        <dbReference type="ARBA" id="ARBA00008394"/>
    </source>
</evidence>
<keyword evidence="15" id="KW-1185">Reference proteome</keyword>
<evidence type="ECO:0000256" key="12">
    <source>
        <dbReference type="RuleBase" id="RU361157"/>
    </source>
</evidence>
<dbReference type="InterPro" id="IPR051784">
    <property type="entry name" value="Nod_factor_ABC_transporter"/>
</dbReference>
<dbReference type="InterPro" id="IPR013525">
    <property type="entry name" value="ABC2_TM"/>
</dbReference>
<proteinExistence type="inferred from homology"/>
<evidence type="ECO:0000256" key="10">
    <source>
        <dbReference type="ARBA" id="ARBA00023136"/>
    </source>
</evidence>
<evidence type="ECO:0000256" key="5">
    <source>
        <dbReference type="ARBA" id="ARBA00022458"/>
    </source>
</evidence>
<dbReference type="InterPro" id="IPR005981">
    <property type="entry name" value="ABC_transptNodJ"/>
</dbReference>
<reference evidence="14 15" key="1">
    <citation type="submission" date="2019-02" db="EMBL/GenBank/DDBJ databases">
        <title>Genomic Encyclopedia of Type Strains, Phase IV (KMG-IV): sequencing the most valuable type-strain genomes for metagenomic binning, comparative biology and taxonomic classification.</title>
        <authorList>
            <person name="Goeker M."/>
        </authorList>
    </citation>
    <scope>NUCLEOTIDE SEQUENCE [LARGE SCALE GENOMIC DNA]</scope>
    <source>
        <strain evidence="14 15">DSM 21223</strain>
    </source>
</reference>
<dbReference type="PANTHER" id="PTHR43229">
    <property type="entry name" value="NODULATION PROTEIN J"/>
    <property type="match status" value="1"/>
</dbReference>
<feature type="transmembrane region" description="Helical" evidence="12">
    <location>
        <begin position="238"/>
        <end position="259"/>
    </location>
</feature>
<dbReference type="NCBIfam" id="TIGR01291">
    <property type="entry name" value="nodJ"/>
    <property type="match status" value="1"/>
</dbReference>
<comment type="caution">
    <text evidence="14">The sequence shown here is derived from an EMBL/GenBank/DDBJ whole genome shotgun (WGS) entry which is preliminary data.</text>
</comment>
<feature type="domain" description="ABC transmembrane type-2" evidence="13">
    <location>
        <begin position="37"/>
        <end position="263"/>
    </location>
</feature>
<evidence type="ECO:0000256" key="1">
    <source>
        <dbReference type="ARBA" id="ARBA00004429"/>
    </source>
</evidence>
<dbReference type="Proteomes" id="UP000292136">
    <property type="component" value="Unassembled WGS sequence"/>
</dbReference>
<feature type="transmembrane region" description="Helical" evidence="12">
    <location>
        <begin position="150"/>
        <end position="175"/>
    </location>
</feature>
<dbReference type="Pfam" id="PF01061">
    <property type="entry name" value="ABC2_membrane"/>
    <property type="match status" value="1"/>
</dbReference>
<organism evidence="14 15">
    <name type="scientific">Azospira oryzae</name>
    <dbReference type="NCBI Taxonomy" id="146939"/>
    <lineage>
        <taxon>Bacteria</taxon>
        <taxon>Pseudomonadati</taxon>
        <taxon>Pseudomonadota</taxon>
        <taxon>Betaproteobacteria</taxon>
        <taxon>Rhodocyclales</taxon>
        <taxon>Rhodocyclaceae</taxon>
        <taxon>Azospira</taxon>
    </lineage>
</organism>
<keyword evidence="4 12" id="KW-0813">Transport</keyword>
<evidence type="ECO:0000256" key="7">
    <source>
        <dbReference type="ARBA" id="ARBA00022519"/>
    </source>
</evidence>
<evidence type="ECO:0000256" key="4">
    <source>
        <dbReference type="ARBA" id="ARBA00022448"/>
    </source>
</evidence>
<name>A0ABY0IQZ1_9RHOO</name>
<keyword evidence="7" id="KW-0997">Cell inner membrane</keyword>
<evidence type="ECO:0000256" key="9">
    <source>
        <dbReference type="ARBA" id="ARBA00022989"/>
    </source>
</evidence>
<keyword evidence="10 12" id="KW-0472">Membrane</keyword>
<dbReference type="InterPro" id="IPR047817">
    <property type="entry name" value="ABC2_TM_bact-type"/>
</dbReference>
<dbReference type="PIRSF" id="PIRSF006648">
    <property type="entry name" value="DrrB"/>
    <property type="match status" value="1"/>
</dbReference>
<comment type="subunit">
    <text evidence="3">The complex is composed of two ATP-binding proteins (NodI) and two transmembrane proteins (NodJ).</text>
</comment>
<keyword evidence="5" id="KW-0536">Nodulation</keyword>
<evidence type="ECO:0000256" key="11">
    <source>
        <dbReference type="ARBA" id="ARBA00025119"/>
    </source>
</evidence>
<feature type="transmembrane region" description="Helical" evidence="12">
    <location>
        <begin position="69"/>
        <end position="92"/>
    </location>
</feature>
<keyword evidence="6 12" id="KW-1003">Cell membrane</keyword>
<feature type="transmembrane region" description="Helical" evidence="12">
    <location>
        <begin position="182"/>
        <end position="201"/>
    </location>
</feature>
<evidence type="ECO:0000313" key="15">
    <source>
        <dbReference type="Proteomes" id="UP000292136"/>
    </source>
</evidence>
<keyword evidence="9 12" id="KW-1133">Transmembrane helix</keyword>
<sequence>MNAATSSPSLYAPPRLSARWFPVWQRNFLVWRKLALPSILGNLADPLIYMLGLGYGLGSMLPEVAGTSYVAFLAAGTVCASTMNAATFEALYSAFSRMHVQKTWEAMLNAPLELEDVMLGELIWAATKSLLSGCAILTVIFVLGLSHSPLALGVLPVILLTGLAFAALGLIVNALAPSYDFFMYYFTLFITPTMLLSGVFFPREQLPVLVQGLTEALPLTHAVQLVRPLLQGQVPANALLHVAVLLAITAVAFLVALVLTRRRLLR</sequence>
<accession>A0ABY0IQZ1</accession>
<evidence type="ECO:0000259" key="13">
    <source>
        <dbReference type="PROSITE" id="PS51012"/>
    </source>
</evidence>
<evidence type="ECO:0000256" key="3">
    <source>
        <dbReference type="ARBA" id="ARBA00011350"/>
    </source>
</evidence>
<evidence type="ECO:0000256" key="8">
    <source>
        <dbReference type="ARBA" id="ARBA00022692"/>
    </source>
</evidence>
<comment type="subcellular location">
    <subcellularLocation>
        <location evidence="1 12">Cell inner membrane</location>
        <topology evidence="1 12">Multi-pass membrane protein</topology>
    </subcellularLocation>
</comment>
<dbReference type="RefSeq" id="WP_014235830.1">
    <property type="nucleotide sequence ID" value="NZ_SHKM01000002.1"/>
</dbReference>
<dbReference type="PRINTS" id="PR00164">
    <property type="entry name" value="ABC2TRNSPORT"/>
</dbReference>
<comment type="similarity">
    <text evidence="2">Belongs to the ABC-2 integral membrane protein family. Lipooligosaccharide exporter (TC 3.A.1.102) subfamily.</text>
</comment>
<dbReference type="EMBL" id="SHKM01000002">
    <property type="protein sequence ID" value="RZT76531.1"/>
    <property type="molecule type" value="Genomic_DNA"/>
</dbReference>
<comment type="function">
    <text evidence="11">Part of the ABC transporter complex NodIJ involved in the export of the nodulation factors (Nod factors), the bacterial signal molecules that induce symbiosis and subsequent nodulation induction. Nod factors are LCO (lipo-chitin oligosaccharide), a modified beta-1,4-linked N-acetylglucosamine oligosaccharide. This subunit encodes the transporter.</text>
</comment>
<feature type="transmembrane region" description="Helical" evidence="12">
    <location>
        <begin position="34"/>
        <end position="57"/>
    </location>
</feature>
<keyword evidence="8 12" id="KW-0812">Transmembrane</keyword>
<evidence type="ECO:0000313" key="14">
    <source>
        <dbReference type="EMBL" id="RZT76531.1"/>
    </source>
</evidence>